<dbReference type="PRINTS" id="PR00983">
    <property type="entry name" value="TRNASYNTHCYS"/>
</dbReference>
<proteinExistence type="inferred from homology"/>
<dbReference type="InterPro" id="IPR015803">
    <property type="entry name" value="Cys-tRNA-ligase"/>
</dbReference>
<dbReference type="Pfam" id="PF01406">
    <property type="entry name" value="tRNA-synt_1e"/>
    <property type="match status" value="1"/>
</dbReference>
<dbReference type="InterPro" id="IPR032678">
    <property type="entry name" value="tRNA-synt_1_cat_dom"/>
</dbReference>
<keyword evidence="7 12" id="KW-0547">Nucleotide-binding</keyword>
<dbReference type="FunFam" id="3.40.50.620:FF:000009">
    <property type="entry name" value="Cysteine--tRNA ligase"/>
    <property type="match status" value="1"/>
</dbReference>
<feature type="binding site" evidence="12">
    <location>
        <position position="233"/>
    </location>
    <ligand>
        <name>Zn(2+)</name>
        <dbReference type="ChEBI" id="CHEBI:29105"/>
    </ligand>
</feature>
<keyword evidence="11 12" id="KW-0030">Aminoacyl-tRNA synthetase</keyword>
<feature type="binding site" evidence="12">
    <location>
        <position position="28"/>
    </location>
    <ligand>
        <name>Zn(2+)</name>
        <dbReference type="ChEBI" id="CHEBI:29105"/>
    </ligand>
</feature>
<comment type="caution">
    <text evidence="14">The sequence shown here is derived from an EMBL/GenBank/DDBJ whole genome shotgun (WGS) entry which is preliminary data.</text>
</comment>
<comment type="catalytic activity">
    <reaction evidence="12">
        <text>tRNA(Cys) + L-cysteine + ATP = L-cysteinyl-tRNA(Cys) + AMP + diphosphate</text>
        <dbReference type="Rhea" id="RHEA:17773"/>
        <dbReference type="Rhea" id="RHEA-COMP:9661"/>
        <dbReference type="Rhea" id="RHEA-COMP:9679"/>
        <dbReference type="ChEBI" id="CHEBI:30616"/>
        <dbReference type="ChEBI" id="CHEBI:33019"/>
        <dbReference type="ChEBI" id="CHEBI:35235"/>
        <dbReference type="ChEBI" id="CHEBI:78442"/>
        <dbReference type="ChEBI" id="CHEBI:78517"/>
        <dbReference type="ChEBI" id="CHEBI:456215"/>
        <dbReference type="EC" id="6.1.1.16"/>
    </reaction>
</comment>
<dbReference type="PANTHER" id="PTHR10890">
    <property type="entry name" value="CYSTEINYL-TRNA SYNTHETASE"/>
    <property type="match status" value="1"/>
</dbReference>
<dbReference type="SMART" id="SM00840">
    <property type="entry name" value="DALR_2"/>
    <property type="match status" value="1"/>
</dbReference>
<dbReference type="PANTHER" id="PTHR10890:SF3">
    <property type="entry name" value="CYSTEINE--TRNA LIGASE, CYTOPLASMIC"/>
    <property type="match status" value="1"/>
</dbReference>
<keyword evidence="4 12" id="KW-0963">Cytoplasm</keyword>
<evidence type="ECO:0000256" key="9">
    <source>
        <dbReference type="ARBA" id="ARBA00022840"/>
    </source>
</evidence>
<evidence type="ECO:0000256" key="12">
    <source>
        <dbReference type="HAMAP-Rule" id="MF_00041"/>
    </source>
</evidence>
<dbReference type="GO" id="GO:0004817">
    <property type="term" value="F:cysteine-tRNA ligase activity"/>
    <property type="evidence" value="ECO:0007669"/>
    <property type="project" value="UniProtKB-UniRule"/>
</dbReference>
<dbReference type="Pfam" id="PF09190">
    <property type="entry name" value="DALR_2"/>
    <property type="match status" value="1"/>
</dbReference>
<keyword evidence="5 12" id="KW-0436">Ligase</keyword>
<feature type="short sequence motif" description="'KMSKS' region" evidence="12">
    <location>
        <begin position="265"/>
        <end position="269"/>
    </location>
</feature>
<dbReference type="InterPro" id="IPR024909">
    <property type="entry name" value="Cys-tRNA/MSH_ligase"/>
</dbReference>
<evidence type="ECO:0000256" key="1">
    <source>
        <dbReference type="ARBA" id="ARBA00004496"/>
    </source>
</evidence>
<comment type="subunit">
    <text evidence="3 12">Monomer.</text>
</comment>
<dbReference type="GO" id="GO:0008270">
    <property type="term" value="F:zinc ion binding"/>
    <property type="evidence" value="ECO:0007669"/>
    <property type="project" value="UniProtKB-UniRule"/>
</dbReference>
<dbReference type="SUPFAM" id="SSF47323">
    <property type="entry name" value="Anticodon-binding domain of a subclass of class I aminoacyl-tRNA synthetases"/>
    <property type="match status" value="1"/>
</dbReference>
<evidence type="ECO:0000259" key="13">
    <source>
        <dbReference type="SMART" id="SM00840"/>
    </source>
</evidence>
<evidence type="ECO:0000256" key="8">
    <source>
        <dbReference type="ARBA" id="ARBA00022833"/>
    </source>
</evidence>
<evidence type="ECO:0000313" key="14">
    <source>
        <dbReference type="EMBL" id="HFI90178.1"/>
    </source>
</evidence>
<feature type="binding site" evidence="12">
    <location>
        <position position="208"/>
    </location>
    <ligand>
        <name>Zn(2+)</name>
        <dbReference type="ChEBI" id="CHEBI:29105"/>
    </ligand>
</feature>
<dbReference type="AlphaFoldDB" id="A0A7V2ZHN0"/>
<dbReference type="Gene3D" id="1.20.120.1910">
    <property type="entry name" value="Cysteine-tRNA ligase, C-terminal anti-codon recognition domain"/>
    <property type="match status" value="1"/>
</dbReference>
<evidence type="ECO:0000256" key="10">
    <source>
        <dbReference type="ARBA" id="ARBA00022917"/>
    </source>
</evidence>
<dbReference type="CDD" id="cd00672">
    <property type="entry name" value="CysRS_core"/>
    <property type="match status" value="1"/>
</dbReference>
<evidence type="ECO:0000256" key="7">
    <source>
        <dbReference type="ARBA" id="ARBA00022741"/>
    </source>
</evidence>
<sequence>MLKIYNTLTKQKEEFVPINPPLVKMYMCGPTVYDYFHIGNARSFIMSDIVRRYLEYKGYVVTFVMNLTDVDDKIIKKANEEGKSAKEVAEFYIKEFFADIEKLRIKPATYYPRATEFMNDMIEMIKRLEEKGIAYNVDGNVFYDVSKFVGYGKLSGKNTEELEAGARVEVNEQKKHPLDFALWKKAKEGEPYWESPWGKGRPGWHIECSAMSCKLLGESFDIHAGGHDLIFPHHENEIAQSEAANEKPFAKYWLHFGFLNINEEKMSKSLGNFFTAREILKKYSAEAIRLFFAQAHYRGPLNFSDELLQAAEKGVEKIQNLADKINDELAKSAEGKKVEFDFEQWYKKFEDAMDDDFNSAQATAVLFDFTREVNRVIAENENPDKVFYNEVKTFLKKTAEDVLGVVNFEKKENFPSLENDLIELLIKIRTEAKQSKNYALSDKIRDELKNLGVILQDTKDGTSYKKVKK</sequence>
<reference evidence="14" key="1">
    <citation type="journal article" date="2020" name="mSystems">
        <title>Genome- and Community-Level Interaction Insights into Carbon Utilization and Element Cycling Functions of Hydrothermarchaeota in Hydrothermal Sediment.</title>
        <authorList>
            <person name="Zhou Z."/>
            <person name="Liu Y."/>
            <person name="Xu W."/>
            <person name="Pan J."/>
            <person name="Luo Z.H."/>
            <person name="Li M."/>
        </authorList>
    </citation>
    <scope>NUCLEOTIDE SEQUENCE [LARGE SCALE GENOMIC DNA]</scope>
    <source>
        <strain evidence="14">SpSt-479</strain>
    </source>
</reference>
<feature type="domain" description="Cysteinyl-tRNA synthetase class Ia DALR" evidence="13">
    <location>
        <begin position="348"/>
        <end position="414"/>
    </location>
</feature>
<evidence type="ECO:0000256" key="3">
    <source>
        <dbReference type="ARBA" id="ARBA00011245"/>
    </source>
</evidence>
<comment type="cofactor">
    <cofactor evidence="12">
        <name>Zn(2+)</name>
        <dbReference type="ChEBI" id="CHEBI:29105"/>
    </cofactor>
    <text evidence="12">Binds 1 zinc ion per subunit.</text>
</comment>
<dbReference type="InterPro" id="IPR014729">
    <property type="entry name" value="Rossmann-like_a/b/a_fold"/>
</dbReference>
<evidence type="ECO:0000256" key="2">
    <source>
        <dbReference type="ARBA" id="ARBA00005594"/>
    </source>
</evidence>
<dbReference type="NCBIfam" id="TIGR00435">
    <property type="entry name" value="cysS"/>
    <property type="match status" value="1"/>
</dbReference>
<dbReference type="Gene3D" id="3.40.50.620">
    <property type="entry name" value="HUPs"/>
    <property type="match status" value="1"/>
</dbReference>
<dbReference type="SUPFAM" id="SSF52374">
    <property type="entry name" value="Nucleotidylyl transferase"/>
    <property type="match status" value="1"/>
</dbReference>
<protein>
    <recommendedName>
        <fullName evidence="12">Cysteine--tRNA ligase</fullName>
        <ecNumber evidence="12">6.1.1.16</ecNumber>
    </recommendedName>
    <alternativeName>
        <fullName evidence="12">Cysteinyl-tRNA synthetase</fullName>
        <shortName evidence="12">CysRS</shortName>
    </alternativeName>
</protein>
<organism evidence="14">
    <name type="scientific">Ignavibacterium album</name>
    <dbReference type="NCBI Taxonomy" id="591197"/>
    <lineage>
        <taxon>Bacteria</taxon>
        <taxon>Pseudomonadati</taxon>
        <taxon>Ignavibacteriota</taxon>
        <taxon>Ignavibacteria</taxon>
        <taxon>Ignavibacteriales</taxon>
        <taxon>Ignavibacteriaceae</taxon>
        <taxon>Ignavibacterium</taxon>
    </lineage>
</organism>
<dbReference type="GO" id="GO:0006423">
    <property type="term" value="P:cysteinyl-tRNA aminoacylation"/>
    <property type="evidence" value="ECO:0007669"/>
    <property type="project" value="UniProtKB-UniRule"/>
</dbReference>
<accession>A0A7V2ZHN0</accession>
<comment type="similarity">
    <text evidence="2 12">Belongs to the class-I aminoacyl-tRNA synthetase family.</text>
</comment>
<dbReference type="GO" id="GO:0005524">
    <property type="term" value="F:ATP binding"/>
    <property type="evidence" value="ECO:0007669"/>
    <property type="project" value="UniProtKB-UniRule"/>
</dbReference>
<dbReference type="InterPro" id="IPR015273">
    <property type="entry name" value="Cys-tRNA-synt_Ia_DALR"/>
</dbReference>
<evidence type="ECO:0000256" key="5">
    <source>
        <dbReference type="ARBA" id="ARBA00022598"/>
    </source>
</evidence>
<comment type="subcellular location">
    <subcellularLocation>
        <location evidence="1 12">Cytoplasm</location>
    </subcellularLocation>
</comment>
<keyword evidence="8 12" id="KW-0862">Zinc</keyword>
<evidence type="ECO:0000256" key="6">
    <source>
        <dbReference type="ARBA" id="ARBA00022723"/>
    </source>
</evidence>
<feature type="short sequence motif" description="'HIGH' region" evidence="12">
    <location>
        <begin position="30"/>
        <end position="40"/>
    </location>
</feature>
<evidence type="ECO:0000256" key="4">
    <source>
        <dbReference type="ARBA" id="ARBA00022490"/>
    </source>
</evidence>
<keyword evidence="10 12" id="KW-0648">Protein biosynthesis</keyword>
<name>A0A7V2ZHN0_9BACT</name>
<evidence type="ECO:0000256" key="11">
    <source>
        <dbReference type="ARBA" id="ARBA00023146"/>
    </source>
</evidence>
<gene>
    <name evidence="12" type="primary">cysS</name>
    <name evidence="14" type="ORF">ENS31_01460</name>
</gene>
<dbReference type="GO" id="GO:0005829">
    <property type="term" value="C:cytosol"/>
    <property type="evidence" value="ECO:0007669"/>
    <property type="project" value="TreeGrafter"/>
</dbReference>
<dbReference type="EMBL" id="DSUJ01000002">
    <property type="protein sequence ID" value="HFI90178.1"/>
    <property type="molecule type" value="Genomic_DNA"/>
</dbReference>
<feature type="binding site" evidence="12">
    <location>
        <position position="237"/>
    </location>
    <ligand>
        <name>Zn(2+)</name>
        <dbReference type="ChEBI" id="CHEBI:29105"/>
    </ligand>
</feature>
<keyword evidence="9 12" id="KW-0067">ATP-binding</keyword>
<dbReference type="InterPro" id="IPR009080">
    <property type="entry name" value="tRNAsynth_Ia_anticodon-bd"/>
</dbReference>
<dbReference type="HAMAP" id="MF_00041">
    <property type="entry name" value="Cys_tRNA_synth"/>
    <property type="match status" value="1"/>
</dbReference>
<feature type="binding site" evidence="12">
    <location>
        <position position="268"/>
    </location>
    <ligand>
        <name>ATP</name>
        <dbReference type="ChEBI" id="CHEBI:30616"/>
    </ligand>
</feature>
<dbReference type="EC" id="6.1.1.16" evidence="12"/>
<keyword evidence="6 12" id="KW-0479">Metal-binding</keyword>